<reference evidence="6 7" key="1">
    <citation type="submission" date="2018-01" db="EMBL/GenBank/DDBJ databases">
        <title>The whole genome sequencing and assembly of Paenibacillus chitinolyticus KCCM 41400 strain.</title>
        <authorList>
            <person name="Kim J.-Y."/>
            <person name="Park M.-K."/>
            <person name="Lee Y.-J."/>
            <person name="Yi H."/>
            <person name="Bahn Y.-S."/>
            <person name="Kim J.F."/>
            <person name="Lee D.-W."/>
        </authorList>
    </citation>
    <scope>NUCLEOTIDE SEQUENCE [LARGE SCALE GENOMIC DNA]</scope>
    <source>
        <strain evidence="6 7">KCCM 41400</strain>
    </source>
</reference>
<comment type="cofactor">
    <cofactor evidence="1">
        <name>Mn(2+)</name>
        <dbReference type="ChEBI" id="CHEBI:29035"/>
    </cofactor>
    <text evidence="1">Binds 1 Mn(2+) per subunit.</text>
</comment>
<comment type="cofactor">
    <cofactor evidence="1">
        <name>K(+)</name>
        <dbReference type="ChEBI" id="CHEBI:29103"/>
    </cofactor>
    <text evidence="1">Binds 1 K(+) per subunit.</text>
</comment>
<keyword evidence="1" id="KW-0479">Metal-binding</keyword>
<comment type="catalytic activity">
    <reaction evidence="1">
        <text>pyrrole-2-carboxylate + H2O = 1H-pyrrole + hydrogencarbonate</text>
        <dbReference type="Rhea" id="RHEA:31379"/>
        <dbReference type="ChEBI" id="CHEBI:15377"/>
        <dbReference type="ChEBI" id="CHEBI:17544"/>
        <dbReference type="ChEBI" id="CHEBI:19203"/>
        <dbReference type="ChEBI" id="CHEBI:27660"/>
        <dbReference type="EC" id="4.1.1.93"/>
    </reaction>
</comment>
<comment type="caution">
    <text evidence="1">Lacks conserved residue(s) required for the propagation of feature annotation.</text>
</comment>
<evidence type="ECO:0000259" key="3">
    <source>
        <dbReference type="Pfam" id="PF20695"/>
    </source>
</evidence>
<dbReference type="Pfam" id="PF20696">
    <property type="entry name" value="UbiD_C"/>
    <property type="match status" value="1"/>
</dbReference>
<evidence type="ECO:0000313" key="7">
    <source>
        <dbReference type="Proteomes" id="UP000288943"/>
    </source>
</evidence>
<feature type="binding site" evidence="1">
    <location>
        <position position="229"/>
    </location>
    <ligand>
        <name>Mn(2+)</name>
        <dbReference type="ChEBI" id="CHEBI:29035"/>
    </ligand>
</feature>
<keyword evidence="1" id="KW-0630">Potassium</keyword>
<dbReference type="HAMAP" id="MF_01983">
    <property type="entry name" value="UbiD_FDC"/>
    <property type="match status" value="1"/>
</dbReference>
<dbReference type="SUPFAM" id="SSF50475">
    <property type="entry name" value="FMN-binding split barrel"/>
    <property type="match status" value="1"/>
</dbReference>
<dbReference type="EMBL" id="JAMDMJ010000013">
    <property type="protein sequence ID" value="MCY9596562.1"/>
    <property type="molecule type" value="Genomic_DNA"/>
</dbReference>
<dbReference type="KEGG" id="pchi:PC41400_18640"/>
<evidence type="ECO:0000313" key="8">
    <source>
        <dbReference type="Proteomes" id="UP001527202"/>
    </source>
</evidence>
<dbReference type="Pfam" id="PF20695">
    <property type="entry name" value="UbiD_N"/>
    <property type="match status" value="1"/>
</dbReference>
<comment type="catalytic activity">
    <reaction evidence="1">
        <text>pyrrole-2-carboxylate + H(+) = 1H-pyrrole + CO2</text>
        <dbReference type="Rhea" id="RHEA:31375"/>
        <dbReference type="ChEBI" id="CHEBI:15378"/>
        <dbReference type="ChEBI" id="CHEBI:16526"/>
        <dbReference type="ChEBI" id="CHEBI:19203"/>
        <dbReference type="ChEBI" id="CHEBI:27660"/>
        <dbReference type="EC" id="4.1.1.93"/>
    </reaction>
</comment>
<dbReference type="InterPro" id="IPR048304">
    <property type="entry name" value="UbiD_Rift_dom"/>
</dbReference>
<keyword evidence="1" id="KW-0456">Lyase</keyword>
<evidence type="ECO:0000256" key="1">
    <source>
        <dbReference type="HAMAP-Rule" id="MF_01983"/>
    </source>
</evidence>
<dbReference type="Pfam" id="PF01977">
    <property type="entry name" value="UbiD"/>
    <property type="match status" value="1"/>
</dbReference>
<feature type="active site" description="Proton donor" evidence="1">
    <location>
        <position position="278"/>
    </location>
</feature>
<dbReference type="Gene3D" id="3.40.1670.10">
    <property type="entry name" value="UbiD C-terminal domain-like"/>
    <property type="match status" value="1"/>
</dbReference>
<reference evidence="5 8" key="2">
    <citation type="submission" date="2022-05" db="EMBL/GenBank/DDBJ databases">
        <title>Genome Sequencing of Bee-Associated Microbes.</title>
        <authorList>
            <person name="Dunlap C."/>
        </authorList>
    </citation>
    <scope>NUCLEOTIDE SEQUENCE [LARGE SCALE GENOMIC DNA]</scope>
    <source>
        <strain evidence="5 8">NRRL B-23120</strain>
    </source>
</reference>
<keyword evidence="1" id="KW-0210">Decarboxylase</keyword>
<proteinExistence type="inferred from homology"/>
<keyword evidence="1" id="KW-0058">Aromatic hydrocarbons catabolism</keyword>
<dbReference type="Proteomes" id="UP001527202">
    <property type="component" value="Unassembled WGS sequence"/>
</dbReference>
<dbReference type="AlphaFoldDB" id="A0A410WYZ2"/>
<sequence length="497" mass="54951">MKKPIKSFRDYVETLDRYGDLFTVDQETDWNLEMGAMIRYAYELPSPAPLFTKVKDSAPGFRVLGAPVGISPDKRHPYLRIALSLGLPAHSTLSELVEEWSYLPDAEPIPPRVTADAPCKANKLFGEEIDLTRLPVPYIHVGDGGRYLNTYGVMIVRSPDGSWVNWSITRVMLHDERTMAGVIVPTQHLGMIYEQWKEIGQPMPYALCLGADPGIAMIAGYPLPDGTSEAELLGGWYGEPVEVVRCETNDLKVPATSEIVIEGVVSLQETVPEGPMGEYAGYTWVGHRKPVPCFKVTAMTHRDDPIMPVVAAGVPPEENHTNWGVAIAASIRHELRKRRLPVTACLIPFESAVHWLVVTVNSHAEEAAEMTGDSLARQIGEAVFSSRGGSYIPKVIVVNDDIDPGSIEQVVWALATRSHPDKALLFPGQKVLPLVAYLDAHEKEAGTTTKVVYNCLSSDEWPKDYRPLEASFAGYPDELREQVRERFKSCGFTGERG</sequence>
<organism evidence="6 7">
    <name type="scientific">Paenibacillus chitinolyticus</name>
    <dbReference type="NCBI Taxonomy" id="79263"/>
    <lineage>
        <taxon>Bacteria</taxon>
        <taxon>Bacillati</taxon>
        <taxon>Bacillota</taxon>
        <taxon>Bacilli</taxon>
        <taxon>Bacillales</taxon>
        <taxon>Paenibacillaceae</taxon>
        <taxon>Paenibacillus</taxon>
    </lineage>
</organism>
<comment type="similarity">
    <text evidence="1">Belongs to the UbiD family. UbiD-like/FDC subfamily.</text>
</comment>
<evidence type="ECO:0000259" key="2">
    <source>
        <dbReference type="Pfam" id="PF01977"/>
    </source>
</evidence>
<dbReference type="PANTHER" id="PTHR30108">
    <property type="entry name" value="3-OCTAPRENYL-4-HYDROXYBENZOATE CARBOXY-LYASE-RELATED"/>
    <property type="match status" value="1"/>
</dbReference>
<feature type="binding site" evidence="1">
    <location>
        <position position="170"/>
    </location>
    <ligand>
        <name>prenylated FMN</name>
        <dbReference type="ChEBI" id="CHEBI:87746"/>
    </ligand>
</feature>
<evidence type="ECO:0000313" key="5">
    <source>
        <dbReference type="EMBL" id="MCY9596562.1"/>
    </source>
</evidence>
<feature type="domain" description="3-octaprenyl-4-hydroxybenzoate carboxy-lyase-like C-terminal" evidence="4">
    <location>
        <begin position="322"/>
        <end position="455"/>
    </location>
</feature>
<dbReference type="GO" id="GO:0005829">
    <property type="term" value="C:cytosol"/>
    <property type="evidence" value="ECO:0007669"/>
    <property type="project" value="TreeGrafter"/>
</dbReference>
<dbReference type="Proteomes" id="UP000288943">
    <property type="component" value="Chromosome"/>
</dbReference>
<dbReference type="GO" id="GO:0034941">
    <property type="term" value="F:pyrrole-2-carboxylate decarboxylase activity"/>
    <property type="evidence" value="ECO:0007669"/>
    <property type="project" value="UniProtKB-EC"/>
</dbReference>
<accession>A0A410WYZ2</accession>
<keyword evidence="1" id="KW-0285">Flavoprotein</keyword>
<dbReference type="GO" id="GO:0008694">
    <property type="term" value="F:4-hydroxy-3-polyprenylbenzoate decarboxylase activity"/>
    <property type="evidence" value="ECO:0007669"/>
    <property type="project" value="TreeGrafter"/>
</dbReference>
<feature type="binding site" evidence="1">
    <location>
        <position position="229"/>
    </location>
    <ligand>
        <name>prenylated FMN</name>
        <dbReference type="ChEBI" id="CHEBI:87746"/>
    </ligand>
</feature>
<feature type="domain" description="3-octaprenyl-4-hydroxybenzoate carboxy-lyase-like N-terminal" evidence="3">
    <location>
        <begin position="13"/>
        <end position="99"/>
    </location>
</feature>
<dbReference type="EC" id="4.1.1.93" evidence="1"/>
<evidence type="ECO:0000313" key="6">
    <source>
        <dbReference type="EMBL" id="QAV19570.1"/>
    </source>
</evidence>
<evidence type="ECO:0000259" key="4">
    <source>
        <dbReference type="Pfam" id="PF20696"/>
    </source>
</evidence>
<dbReference type="InterPro" id="IPR002830">
    <property type="entry name" value="UbiD"/>
</dbReference>
<feature type="domain" description="3-octaprenyl-4-hydroxybenzoate carboxy-lyase-like Rift-related" evidence="2">
    <location>
        <begin position="115"/>
        <end position="314"/>
    </location>
</feature>
<comment type="cofactor">
    <cofactor evidence="1">
        <name>prenylated FMN</name>
        <dbReference type="ChEBI" id="CHEBI:87746"/>
    </cofactor>
    <text evidence="1">Binds 1 prenylated FMN per subunit.</text>
</comment>
<dbReference type="InterPro" id="IPR032903">
    <property type="entry name" value="FDC-like"/>
</dbReference>
<feature type="binding site" evidence="1">
    <location>
        <position position="188"/>
    </location>
    <ligand>
        <name>Mn(2+)</name>
        <dbReference type="ChEBI" id="CHEBI:29035"/>
    </ligand>
</feature>
<feature type="binding site" evidence="1">
    <location>
        <position position="229"/>
    </location>
    <ligand>
        <name>K(+)</name>
        <dbReference type="ChEBI" id="CHEBI:29103"/>
    </ligand>
</feature>
<dbReference type="RefSeq" id="WP_042226782.1">
    <property type="nucleotide sequence ID" value="NZ_CP026520.1"/>
</dbReference>
<dbReference type="InterPro" id="IPR049383">
    <property type="entry name" value="UbiD-like_N"/>
</dbReference>
<keyword evidence="1" id="KW-0464">Manganese</keyword>
<dbReference type="InterPro" id="IPR049381">
    <property type="entry name" value="UbiD-like_C"/>
</dbReference>
<gene>
    <name evidence="5" type="ORF">M5X16_12340</name>
    <name evidence="6" type="ORF">PC41400_18640</name>
</gene>
<feature type="binding site" evidence="1">
    <location>
        <position position="166"/>
    </location>
    <ligand>
        <name>K(+)</name>
        <dbReference type="ChEBI" id="CHEBI:29103"/>
    </ligand>
</feature>
<dbReference type="GO" id="GO:0046872">
    <property type="term" value="F:metal ion binding"/>
    <property type="evidence" value="ECO:0007669"/>
    <property type="project" value="UniProtKB-KW"/>
</dbReference>
<keyword evidence="1" id="KW-0288">FMN</keyword>
<dbReference type="OrthoDB" id="9809841at2"/>
<name>A0A410WYZ2_9BACL</name>
<keyword evidence="8" id="KW-1185">Reference proteome</keyword>
<dbReference type="NCBIfam" id="TIGR00148">
    <property type="entry name" value="UbiD family decarboxylase"/>
    <property type="match status" value="1"/>
</dbReference>
<dbReference type="PANTHER" id="PTHR30108:SF17">
    <property type="entry name" value="FERULIC ACID DECARBOXYLASE 1"/>
    <property type="match status" value="1"/>
</dbReference>
<feature type="binding site" evidence="1">
    <location>
        <position position="188"/>
    </location>
    <ligand>
        <name>prenylated FMN</name>
        <dbReference type="ChEBI" id="CHEBI:87746"/>
    </ligand>
</feature>
<feature type="binding site" evidence="1">
    <location>
        <position position="219"/>
    </location>
    <ligand>
        <name>K(+)</name>
        <dbReference type="ChEBI" id="CHEBI:29103"/>
    </ligand>
</feature>
<dbReference type="SUPFAM" id="SSF143968">
    <property type="entry name" value="UbiD C-terminal domain-like"/>
    <property type="match status" value="1"/>
</dbReference>
<comment type="function">
    <text evidence="1">Catalyzes the prenyl-FMN-dependent decarboxylation of pyrrole-2-carboxylate (P2C). Can also catalyze the carboxylation of pyrrole in the presence of elevated concentrations of CO(2) or bicarbonate.</text>
</comment>
<dbReference type="GO" id="GO:0006744">
    <property type="term" value="P:ubiquinone biosynthetic process"/>
    <property type="evidence" value="ECO:0007669"/>
    <property type="project" value="TreeGrafter"/>
</dbReference>
<protein>
    <recommendedName>
        <fullName evidence="1">Pyrrole-2-carboxylic acid decarboxylase</fullName>
        <shortName evidence="1">P2C decarboxylase</shortName>
        <ecNumber evidence="1">4.1.1.93</ecNumber>
    </recommendedName>
</protein>
<dbReference type="EMBL" id="CP026520">
    <property type="protein sequence ID" value="QAV19570.1"/>
    <property type="molecule type" value="Genomic_DNA"/>
</dbReference>
<dbReference type="GeneID" id="95376814"/>
<feature type="binding site" evidence="1">
    <location>
        <position position="187"/>
    </location>
    <ligand>
        <name>prenylated FMN</name>
        <dbReference type="ChEBI" id="CHEBI:87746"/>
    </ligand>
</feature>
<comment type="subunit">
    <text evidence="1">Homodimer.</text>
</comment>